<evidence type="ECO:0000259" key="2">
    <source>
        <dbReference type="Pfam" id="PF20994"/>
    </source>
</evidence>
<feature type="region of interest" description="Disordered" evidence="1">
    <location>
        <begin position="220"/>
        <end position="244"/>
    </location>
</feature>
<evidence type="ECO:0000256" key="1">
    <source>
        <dbReference type="SAM" id="MobiDB-lite"/>
    </source>
</evidence>
<protein>
    <recommendedName>
        <fullName evidence="2">Inner kinetochore subunit AME1 domain-containing protein</fullName>
    </recommendedName>
</protein>
<dbReference type="EMBL" id="JAHLUX010000005">
    <property type="protein sequence ID" value="KAG7818831.1"/>
    <property type="molecule type" value="Genomic_DNA"/>
</dbReference>
<comment type="caution">
    <text evidence="3">The sequence shown here is derived from an EMBL/GenBank/DDBJ whole genome shotgun (WGS) entry which is preliminary data.</text>
</comment>
<sequence>MLSREARKEARKRGSAKRKIDLNGLVLKPKADATRTSPKSPRVVRSPVANRTPRTPKATRSPKPDFSPETPEISSFMSPEKPTPQQTPRTPKQTPLKMPRLTATVTPRSVRRSTKPATPKVLAKRTPKRTPKQTQKQSPHSTTGTIKSSTDATPKRRPGRPKKVPEPETPIIPQSAELSDESRDSSSEPGSPVAPGTPPAPAYYDYVDKELLAATRKRVAQKHREKVKERRSQTIESQRSVQDKRRRTTGYLEIKYGRVPHNKTKLITLDVIKQALVDRLESYDVPEEAVGVQRKKAELFLRNYKEYIDRHFSRLIDTYLTNNLILTELSELNKLKNEKRNRIYEIRQQRREVGMKLNSLRQKYLQKSENHRNRMRVYKQLRSVKTNEGKRPPAISRLLRLRRVIDPHFGVVDKLQILNELLREV</sequence>
<proteinExistence type="predicted"/>
<feature type="compositionally biased region" description="Basic residues" evidence="1">
    <location>
        <begin position="122"/>
        <end position="131"/>
    </location>
</feature>
<evidence type="ECO:0000313" key="4">
    <source>
        <dbReference type="Proteomes" id="UP001196530"/>
    </source>
</evidence>
<feature type="domain" description="Inner kinetochore subunit AME1" evidence="2">
    <location>
        <begin position="253"/>
        <end position="424"/>
    </location>
</feature>
<name>A0AAN6DGX4_PICAN</name>
<dbReference type="Pfam" id="PF20994">
    <property type="entry name" value="CENPU"/>
    <property type="match status" value="1"/>
</dbReference>
<evidence type="ECO:0000313" key="3">
    <source>
        <dbReference type="EMBL" id="KAG7818831.1"/>
    </source>
</evidence>
<dbReference type="Proteomes" id="UP001196530">
    <property type="component" value="Unassembled WGS sequence"/>
</dbReference>
<dbReference type="GeneID" id="66126750"/>
<gene>
    <name evidence="3" type="ORF">KL928_002699</name>
</gene>
<dbReference type="AlphaFoldDB" id="A0AAN6DGX4"/>
<organism evidence="3 4">
    <name type="scientific">Pichia angusta</name>
    <name type="common">Yeast</name>
    <name type="synonym">Hansenula polymorpha</name>
    <dbReference type="NCBI Taxonomy" id="870730"/>
    <lineage>
        <taxon>Eukaryota</taxon>
        <taxon>Fungi</taxon>
        <taxon>Dikarya</taxon>
        <taxon>Ascomycota</taxon>
        <taxon>Saccharomycotina</taxon>
        <taxon>Pichiomycetes</taxon>
        <taxon>Pichiales</taxon>
        <taxon>Pichiaceae</taxon>
        <taxon>Ogataea</taxon>
    </lineage>
</organism>
<dbReference type="RefSeq" id="XP_043059853.1">
    <property type="nucleotide sequence ID" value="XM_043203203.1"/>
</dbReference>
<feature type="compositionally biased region" description="Polar residues" evidence="1">
    <location>
        <begin position="132"/>
        <end position="152"/>
    </location>
</feature>
<dbReference type="InterPro" id="IPR048743">
    <property type="entry name" value="AME1"/>
</dbReference>
<feature type="compositionally biased region" description="Low complexity" evidence="1">
    <location>
        <begin position="79"/>
        <end position="97"/>
    </location>
</feature>
<reference evidence="3" key="1">
    <citation type="journal article" date="2021" name="G3 (Bethesda)">
        <title>Genomic diversity, chromosomal rearrangements, and interspecies hybridization in the ogataea polymorpha species complex.</title>
        <authorList>
            <person name="Hanson S.J."/>
            <person name="Cinneide E.O."/>
            <person name="Salzberg L.I."/>
            <person name="Wolfe K.H."/>
            <person name="McGowan J."/>
            <person name="Fitzpatrick D.A."/>
            <person name="Matlin K."/>
        </authorList>
    </citation>
    <scope>NUCLEOTIDE SEQUENCE</scope>
    <source>
        <strain evidence="3">61-244</strain>
    </source>
</reference>
<accession>A0AAN6DGX4</accession>
<feature type="region of interest" description="Disordered" evidence="1">
    <location>
        <begin position="1"/>
        <end position="202"/>
    </location>
</feature>